<evidence type="ECO:0000313" key="5">
    <source>
        <dbReference type="Proteomes" id="UP000242765"/>
    </source>
</evidence>
<feature type="domain" description="DUF2520" evidence="3">
    <location>
        <begin position="126"/>
        <end position="250"/>
    </location>
</feature>
<dbReference type="EMBL" id="NEGB01000003">
    <property type="protein sequence ID" value="OTG65987.1"/>
    <property type="molecule type" value="Genomic_DNA"/>
</dbReference>
<dbReference type="Proteomes" id="UP000242765">
    <property type="component" value="Unassembled WGS sequence"/>
</dbReference>
<sequence>MRISFIGSGRVATHLAHVLSISHEIVQIYSQQIEHAQILAQKVQAQAVNQYQQIDQNIDLMIIAVSDQAIAKVIEQLSIYLKDTLIVHTSGSTSLELLTQYHPKSGVFYPLQTFSLERDIDWSNTPLFIEAIEVDDLRRLTDLANSLSNHVYLYSSEQRLSLHLAAVFACNFSNYCYDMAKQVVDAQQVDFGLLYPLILETANKATQSDPKRVQTGPAVRKDLNILDMHQQMLSGSGRDDLKQVYALLSQGIIQRHESE</sequence>
<dbReference type="OrthoDB" id="9810755at2"/>
<protein>
    <submittedName>
        <fullName evidence="4">F420-dependent NADP oxidoreductase</fullName>
    </submittedName>
</protein>
<evidence type="ECO:0000259" key="3">
    <source>
        <dbReference type="Pfam" id="PF10728"/>
    </source>
</evidence>
<keyword evidence="5" id="KW-1185">Reference proteome</keyword>
<proteinExistence type="predicted"/>
<dbReference type="InterPro" id="IPR008927">
    <property type="entry name" value="6-PGluconate_DH-like_C_sf"/>
</dbReference>
<dbReference type="AlphaFoldDB" id="A0A1Y3CIR3"/>
<keyword evidence="1" id="KW-0560">Oxidoreductase</keyword>
<organism evidence="4 5">
    <name type="scientific">Acinetobacter silvestris</name>
    <dbReference type="NCBI Taxonomy" id="1977882"/>
    <lineage>
        <taxon>Bacteria</taxon>
        <taxon>Pseudomonadati</taxon>
        <taxon>Pseudomonadota</taxon>
        <taxon>Gammaproteobacteria</taxon>
        <taxon>Moraxellales</taxon>
        <taxon>Moraxellaceae</taxon>
        <taxon>Acinetobacter</taxon>
    </lineage>
</organism>
<dbReference type="RefSeq" id="WP_086203328.1">
    <property type="nucleotide sequence ID" value="NZ_NEGB01000003.1"/>
</dbReference>
<accession>A0A1Y3CIR3</accession>
<dbReference type="GO" id="GO:0016491">
    <property type="term" value="F:oxidoreductase activity"/>
    <property type="evidence" value="ECO:0007669"/>
    <property type="project" value="UniProtKB-KW"/>
</dbReference>
<dbReference type="Gene3D" id="1.10.1040.20">
    <property type="entry name" value="ProC-like, C-terminal domain"/>
    <property type="match status" value="1"/>
</dbReference>
<dbReference type="Pfam" id="PF10728">
    <property type="entry name" value="DUF2520"/>
    <property type="match status" value="1"/>
</dbReference>
<dbReference type="Pfam" id="PF03807">
    <property type="entry name" value="F420_oxidored"/>
    <property type="match status" value="1"/>
</dbReference>
<evidence type="ECO:0000259" key="2">
    <source>
        <dbReference type="Pfam" id="PF03807"/>
    </source>
</evidence>
<evidence type="ECO:0000313" key="4">
    <source>
        <dbReference type="EMBL" id="OTG65987.1"/>
    </source>
</evidence>
<dbReference type="PANTHER" id="PTHR40459">
    <property type="entry name" value="CONSERVED HYPOTHETICAL ALANINE AND LEUCINE RICH PROTEIN"/>
    <property type="match status" value="1"/>
</dbReference>
<dbReference type="Gene3D" id="3.40.50.720">
    <property type="entry name" value="NAD(P)-binding Rossmann-like Domain"/>
    <property type="match status" value="1"/>
</dbReference>
<dbReference type="SUPFAM" id="SSF51735">
    <property type="entry name" value="NAD(P)-binding Rossmann-fold domains"/>
    <property type="match status" value="1"/>
</dbReference>
<dbReference type="InterPro" id="IPR036291">
    <property type="entry name" value="NAD(P)-bd_dom_sf"/>
</dbReference>
<dbReference type="STRING" id="1977882.B9T28_07255"/>
<dbReference type="PANTHER" id="PTHR40459:SF1">
    <property type="entry name" value="CONSERVED HYPOTHETICAL ALANINE AND LEUCINE RICH PROTEIN"/>
    <property type="match status" value="1"/>
</dbReference>
<name>A0A1Y3CIR3_9GAMM</name>
<dbReference type="InterPro" id="IPR028939">
    <property type="entry name" value="P5C_Rdtase_cat_N"/>
</dbReference>
<dbReference type="InterPro" id="IPR037108">
    <property type="entry name" value="TM1727-like_C_sf"/>
</dbReference>
<dbReference type="SUPFAM" id="SSF48179">
    <property type="entry name" value="6-phosphogluconate dehydrogenase C-terminal domain-like"/>
    <property type="match status" value="1"/>
</dbReference>
<gene>
    <name evidence="4" type="ORF">B9T28_07255</name>
</gene>
<reference evidence="4 5" key="1">
    <citation type="submission" date="2017-04" db="EMBL/GenBank/DDBJ databases">
        <title>High diversity of culturable Acinetobacter species in natural soil and water ecosystems.</title>
        <authorList>
            <person name="Nemec A."/>
            <person name="Radolfova-Krizova L."/>
        </authorList>
    </citation>
    <scope>NUCLEOTIDE SEQUENCE [LARGE SCALE GENOMIC DNA]</scope>
    <source>
        <strain evidence="4 5">ANC 4999</strain>
    </source>
</reference>
<feature type="domain" description="Pyrroline-5-carboxylate reductase catalytic N-terminal" evidence="2">
    <location>
        <begin position="2"/>
        <end position="89"/>
    </location>
</feature>
<dbReference type="InterPro" id="IPR018931">
    <property type="entry name" value="DUF2520"/>
</dbReference>
<comment type="caution">
    <text evidence="4">The sequence shown here is derived from an EMBL/GenBank/DDBJ whole genome shotgun (WGS) entry which is preliminary data.</text>
</comment>
<evidence type="ECO:0000256" key="1">
    <source>
        <dbReference type="ARBA" id="ARBA00023002"/>
    </source>
</evidence>